<dbReference type="InterPro" id="IPR043837">
    <property type="entry name" value="Mtf2-like_C"/>
</dbReference>
<protein>
    <recommendedName>
        <fullName evidence="2">Mtf2-like C-terminal domain-containing protein</fullName>
    </recommendedName>
</protein>
<comment type="caution">
    <text evidence="3">The sequence shown here is derived from an EMBL/GenBank/DDBJ whole genome shotgun (WGS) entry which is preliminary data.</text>
</comment>
<feature type="domain" description="Mtf2-like C-terminal" evidence="2">
    <location>
        <begin position="217"/>
        <end position="429"/>
    </location>
</feature>
<sequence>MSTTSFLPFLYQTRTILRAPRVSVAHLRTFHATGRSFKGNEIPFASEVGEVGEEGGAEPAARSTITPTERQIFERIFADIQARGAKHVDVPRDDPVSPPPPTAARSAMLIMQQAAEDSGQARPATVAPPGLLAGAAKDRNKALLRFPPELRAAAARALNAIDPSAPVAEYSEEAPAKAAAAAAEEEEQWKAPAHTFMRKFELDAKRLPERRRVEGLITSAKTDRELWDVLEKEVFTMPARMGLVRGEGPKEGEETAEKVATEQVENEGSLEAAASSEDEGHSMGSEEAEAEVENTASKSTAAESETPEGTESSDPSEEMSLYIHGPLYPAYLLLAIRRLGNGFRTTSPLTLNMLPRIKEIGLESYVLGVSTPFYNELLEIYWSRYGDLAGMLNLLEEMRHCGLYFDNQTSSVLAHVQASLNKLSDRKESSFCRAIMTMPQYESSVRERIRHWHRVVDISIEQRGEDIGY</sequence>
<feature type="compositionally biased region" description="Polar residues" evidence="1">
    <location>
        <begin position="294"/>
        <end position="313"/>
    </location>
</feature>
<dbReference type="Pfam" id="PF19189">
    <property type="entry name" value="Mtf2"/>
    <property type="match status" value="1"/>
</dbReference>
<dbReference type="Proteomes" id="UP001320420">
    <property type="component" value="Unassembled WGS sequence"/>
</dbReference>
<dbReference type="EMBL" id="JAKJXP020000002">
    <property type="protein sequence ID" value="KAK7757556.1"/>
    <property type="molecule type" value="Genomic_DNA"/>
</dbReference>
<evidence type="ECO:0000313" key="3">
    <source>
        <dbReference type="EMBL" id="KAK7757556.1"/>
    </source>
</evidence>
<keyword evidence="4" id="KW-1185">Reference proteome</keyword>
<evidence type="ECO:0000259" key="2">
    <source>
        <dbReference type="Pfam" id="PF19189"/>
    </source>
</evidence>
<gene>
    <name evidence="3" type="ORF">SLS62_000571</name>
</gene>
<reference evidence="3 4" key="1">
    <citation type="submission" date="2024-02" db="EMBL/GenBank/DDBJ databases">
        <title>De novo assembly and annotation of 12 fungi associated with fruit tree decline syndrome in Ontario, Canada.</title>
        <authorList>
            <person name="Sulman M."/>
            <person name="Ellouze W."/>
            <person name="Ilyukhin E."/>
        </authorList>
    </citation>
    <scope>NUCLEOTIDE SEQUENCE [LARGE SCALE GENOMIC DNA]</scope>
    <source>
        <strain evidence="3 4">M11/M66-122</strain>
    </source>
</reference>
<evidence type="ECO:0000313" key="4">
    <source>
        <dbReference type="Proteomes" id="UP001320420"/>
    </source>
</evidence>
<name>A0AAN9V104_9PEZI</name>
<dbReference type="PANTHER" id="PTHR39468:SF1">
    <property type="entry name" value="MTF2-LIKE C-TERMINAL DOMAIN-CONTAINING PROTEIN"/>
    <property type="match status" value="1"/>
</dbReference>
<dbReference type="InterPro" id="IPR040009">
    <property type="entry name" value="Mtf2/C5D6.12-like"/>
</dbReference>
<dbReference type="PANTHER" id="PTHR39468">
    <property type="entry name" value="CHROMOSOME 7, WHOLE GENOME SHOTGUN SEQUENCE"/>
    <property type="match status" value="1"/>
</dbReference>
<accession>A0AAN9V104</accession>
<proteinExistence type="predicted"/>
<organism evidence="3 4">
    <name type="scientific">Diatrype stigma</name>
    <dbReference type="NCBI Taxonomy" id="117547"/>
    <lineage>
        <taxon>Eukaryota</taxon>
        <taxon>Fungi</taxon>
        <taxon>Dikarya</taxon>
        <taxon>Ascomycota</taxon>
        <taxon>Pezizomycotina</taxon>
        <taxon>Sordariomycetes</taxon>
        <taxon>Xylariomycetidae</taxon>
        <taxon>Xylariales</taxon>
        <taxon>Diatrypaceae</taxon>
        <taxon>Diatrype</taxon>
    </lineage>
</organism>
<feature type="compositionally biased region" description="Basic and acidic residues" evidence="1">
    <location>
        <begin position="247"/>
        <end position="260"/>
    </location>
</feature>
<evidence type="ECO:0000256" key="1">
    <source>
        <dbReference type="SAM" id="MobiDB-lite"/>
    </source>
</evidence>
<dbReference type="GO" id="GO:0005739">
    <property type="term" value="C:mitochondrion"/>
    <property type="evidence" value="ECO:0007669"/>
    <property type="project" value="InterPro"/>
</dbReference>
<dbReference type="AlphaFoldDB" id="A0AAN9V104"/>
<feature type="region of interest" description="Disordered" evidence="1">
    <location>
        <begin position="241"/>
        <end position="318"/>
    </location>
</feature>